<feature type="chain" id="PRO_5042039379" evidence="2">
    <location>
        <begin position="18"/>
        <end position="98"/>
    </location>
</feature>
<comment type="caution">
    <text evidence="3">The sequence shown here is derived from an EMBL/GenBank/DDBJ whole genome shotgun (WGS) entry which is preliminary data.</text>
</comment>
<evidence type="ECO:0000313" key="4">
    <source>
        <dbReference type="Proteomes" id="UP001285354"/>
    </source>
</evidence>
<keyword evidence="4" id="KW-1185">Reference proteome</keyword>
<organism evidence="3 4">
    <name type="scientific">Diplocarpon rosae</name>
    <dbReference type="NCBI Taxonomy" id="946125"/>
    <lineage>
        <taxon>Eukaryota</taxon>
        <taxon>Fungi</taxon>
        <taxon>Dikarya</taxon>
        <taxon>Ascomycota</taxon>
        <taxon>Pezizomycotina</taxon>
        <taxon>Leotiomycetes</taxon>
        <taxon>Helotiales</taxon>
        <taxon>Drepanopezizaceae</taxon>
        <taxon>Diplocarpon</taxon>
    </lineage>
</organism>
<dbReference type="PANTHER" id="PTHR28288:SF1">
    <property type="entry name" value="INHIBITOR I9 DOMAIN-CONTAINING PROTEIN"/>
    <property type="match status" value="1"/>
</dbReference>
<sequence>MKLAILSVLALVTTALAVESSSNPVIVLYPDNTPDSVIDEAMSAIRAAGGIITHQYSLIRGFAANAPAKILETIQSLNAEYHATIELDQIISVNGASQ</sequence>
<dbReference type="Proteomes" id="UP001285354">
    <property type="component" value="Unassembled WGS sequence"/>
</dbReference>
<dbReference type="GO" id="GO:0004866">
    <property type="term" value="F:endopeptidase inhibitor activity"/>
    <property type="evidence" value="ECO:0007669"/>
    <property type="project" value="TreeGrafter"/>
</dbReference>
<gene>
    <name evidence="3" type="ORF">QTJ16_006299</name>
</gene>
<evidence type="ECO:0000313" key="3">
    <source>
        <dbReference type="EMBL" id="KAK2624349.1"/>
    </source>
</evidence>
<feature type="signal peptide" evidence="2">
    <location>
        <begin position="1"/>
        <end position="17"/>
    </location>
</feature>
<dbReference type="AlphaFoldDB" id="A0AAD9WD09"/>
<dbReference type="Gene3D" id="3.30.70.80">
    <property type="entry name" value="Peptidase S8 propeptide/proteinase inhibitor I9"/>
    <property type="match status" value="1"/>
</dbReference>
<dbReference type="GO" id="GO:0042144">
    <property type="term" value="P:vacuole fusion, non-autophagic"/>
    <property type="evidence" value="ECO:0007669"/>
    <property type="project" value="TreeGrafter"/>
</dbReference>
<dbReference type="InterPro" id="IPR052471">
    <property type="entry name" value="PBI_I9"/>
</dbReference>
<name>A0AAD9WD09_9HELO</name>
<keyword evidence="2" id="KW-0732">Signal</keyword>
<dbReference type="FunFam" id="3.30.70.80:FF:000005">
    <property type="entry name" value="Proteinase inhibitor I2B"/>
    <property type="match status" value="1"/>
</dbReference>
<proteinExistence type="inferred from homology"/>
<protein>
    <submittedName>
        <fullName evidence="3">Uncharacterized protein</fullName>
    </submittedName>
</protein>
<dbReference type="InterPro" id="IPR037045">
    <property type="entry name" value="S8pro/Inhibitor_I9_sf"/>
</dbReference>
<dbReference type="PANTHER" id="PTHR28288">
    <property type="entry name" value="PROTEASE B INHIBITOR 2"/>
    <property type="match status" value="1"/>
</dbReference>
<dbReference type="SUPFAM" id="SSF54897">
    <property type="entry name" value="Protease propeptides/inhibitors"/>
    <property type="match status" value="1"/>
</dbReference>
<comment type="similarity">
    <text evidence="1">Belongs to the protease inhibitor I9 family.</text>
</comment>
<accession>A0AAD9WD09</accession>
<evidence type="ECO:0000256" key="2">
    <source>
        <dbReference type="SAM" id="SignalP"/>
    </source>
</evidence>
<evidence type="ECO:0000256" key="1">
    <source>
        <dbReference type="ARBA" id="ARBA00038069"/>
    </source>
</evidence>
<reference evidence="3" key="1">
    <citation type="submission" date="2023-06" db="EMBL/GenBank/DDBJ databases">
        <title>Draft genome of Marssonina rosae.</title>
        <authorList>
            <person name="Cheng Q."/>
        </authorList>
    </citation>
    <scope>NUCLEOTIDE SEQUENCE</scope>
    <source>
        <strain evidence="3">R4</strain>
    </source>
</reference>
<dbReference type="EMBL" id="JAUBYV010000010">
    <property type="protein sequence ID" value="KAK2624349.1"/>
    <property type="molecule type" value="Genomic_DNA"/>
</dbReference>